<dbReference type="Proteomes" id="UP001187425">
    <property type="component" value="Unassembled WGS sequence"/>
</dbReference>
<evidence type="ECO:0000313" key="1">
    <source>
        <dbReference type="EMBL" id="CAD0359923.1"/>
    </source>
</evidence>
<dbReference type="EMBL" id="LR828257">
    <property type="protein sequence ID" value="CAD0359923.1"/>
    <property type="molecule type" value="Genomic_DNA"/>
</dbReference>
<dbReference type="RefSeq" id="WP_180313963.1">
    <property type="nucleotide sequence ID" value="NZ_JAVTRY010000062.1"/>
</dbReference>
<evidence type="ECO:0000313" key="4">
    <source>
        <dbReference type="Proteomes" id="UP001187425"/>
    </source>
</evidence>
<dbReference type="EMBL" id="JAWMQI010000132">
    <property type="protein sequence ID" value="MDV7251039.1"/>
    <property type="molecule type" value="Genomic_DNA"/>
</dbReference>
<sequence length="331" mass="37830">MSTYSGVHLTFGQQLQRLKERGLEVADDDAALQQLQQLGYYRLSAYWYPMRQSGPVQIDGILGWEVKNEFAAGASFEQAVALYQFDKKLRVLLMEAIERIEVALRVHIAYSLSAHSIFAQEDPSMLDGNFTFRPAATGRSKHDDWLLKLSAQVDKSKEEFVSHYKRRYGLPLPIWVVIEVWDFGLLSHFYAGMRYVDQSSLAERFSIPSPDVAKSWLRTVNYVRNIVAHHSRVWNRGMVENPKFRGLDAYGDVGSGLAALDASRPYAAFCVIAYLERKMLPHSDWCVRFSEHLESFPADGCPKIQMKQMGCLPGWREHALWADNSGQQERT</sequence>
<organism evidence="1 3">
    <name type="scientific">Xanthomonas hortorum pv. vitians</name>
    <dbReference type="NCBI Taxonomy" id="83224"/>
    <lineage>
        <taxon>Bacteria</taxon>
        <taxon>Pseudomonadati</taxon>
        <taxon>Pseudomonadota</taxon>
        <taxon>Gammaproteobacteria</taxon>
        <taxon>Lysobacterales</taxon>
        <taxon>Lysobacteraceae</taxon>
        <taxon>Xanthomonas</taxon>
    </lineage>
</organism>
<dbReference type="Pfam" id="PF07751">
    <property type="entry name" value="Abi_2"/>
    <property type="match status" value="1"/>
</dbReference>
<reference evidence="2 4" key="2">
    <citation type="submission" date="2023-10" db="EMBL/GenBank/DDBJ databases">
        <title>A new tool for lettuce pathogen research.</title>
        <authorList>
            <person name="Horton K.N."/>
            <person name="Cseke L.J."/>
            <person name="Badiwe M."/>
            <person name="Tesfaye D."/>
            <person name="Klein A."/>
            <person name="Su J."/>
            <person name="Potnis N."/>
            <person name="Gassmann W."/>
        </authorList>
    </citation>
    <scope>NUCLEOTIDE SEQUENCE [LARGE SCALE GENOMIC DNA]</scope>
    <source>
        <strain evidence="2 4">JSKH1901</strain>
    </source>
</reference>
<name>A0A6V7F8K2_9XANT</name>
<keyword evidence="3" id="KW-1185">Reference proteome</keyword>
<dbReference type="EMBL" id="LR828257">
    <property type="protein sequence ID" value="CAD0359930.1"/>
    <property type="molecule type" value="Genomic_DNA"/>
</dbReference>
<proteinExistence type="predicted"/>
<reference evidence="1 3" key="1">
    <citation type="submission" date="2020-07" db="EMBL/GenBank/DDBJ databases">
        <authorList>
            <person name="Pothier F. J."/>
        </authorList>
    </citation>
    <scope>NUCLEOTIDE SEQUENCE [LARGE SCALE GENOMIC DNA]</scope>
    <source>
        <strain evidence="1 3">CFBP 498</strain>
    </source>
</reference>
<protein>
    <submittedName>
        <fullName evidence="2">Abi family protein</fullName>
    </submittedName>
</protein>
<dbReference type="InterPro" id="IPR017034">
    <property type="entry name" value="Abi_system_AbiD/AbiF"/>
</dbReference>
<evidence type="ECO:0000313" key="3">
    <source>
        <dbReference type="Proteomes" id="UP000515406"/>
    </source>
</evidence>
<dbReference type="AlphaFoldDB" id="A0A6V7F8K2"/>
<dbReference type="PIRSF" id="PIRSF034934">
    <property type="entry name" value="AbiF_AbiD"/>
    <property type="match status" value="1"/>
</dbReference>
<accession>A0A6V7F8K2</accession>
<dbReference type="Proteomes" id="UP000515406">
    <property type="component" value="Chromosome"/>
</dbReference>
<evidence type="ECO:0000313" key="2">
    <source>
        <dbReference type="EMBL" id="MDV7251039.1"/>
    </source>
</evidence>
<dbReference type="InterPro" id="IPR011664">
    <property type="entry name" value="Abi_system_AbiD/AbiF-like"/>
</dbReference>
<gene>
    <name evidence="1" type="ORF">CFBP498_43930</name>
    <name evidence="2" type="ORF">R4K57_22150</name>
</gene>